<name>A0A1Q8YFX9_9BURK</name>
<sequence>MPIYDYHCPACGHRFEALVRSGSTPACPQCASTALDKCVSPIAPAGKIEAIRMAHRRVAAAQGHFDHYSPADKAKLLQGKKNI</sequence>
<dbReference type="Pfam" id="PF09723">
    <property type="entry name" value="Zn_ribbon_8"/>
    <property type="match status" value="1"/>
</dbReference>
<organism evidence="2 3">
    <name type="scientific">Rhodoferax antarcticus ANT.BR</name>
    <dbReference type="NCBI Taxonomy" id="1111071"/>
    <lineage>
        <taxon>Bacteria</taxon>
        <taxon>Pseudomonadati</taxon>
        <taxon>Pseudomonadota</taxon>
        <taxon>Betaproteobacteria</taxon>
        <taxon>Burkholderiales</taxon>
        <taxon>Comamonadaceae</taxon>
        <taxon>Rhodoferax</taxon>
    </lineage>
</organism>
<evidence type="ECO:0000259" key="1">
    <source>
        <dbReference type="SMART" id="SM00834"/>
    </source>
</evidence>
<dbReference type="RefSeq" id="WP_075586062.1">
    <property type="nucleotide sequence ID" value="NZ_MSYM01000011.1"/>
</dbReference>
<dbReference type="STRING" id="81479.RA876_02720"/>
<dbReference type="SMART" id="SM00834">
    <property type="entry name" value="CxxC_CXXC_SSSS"/>
    <property type="match status" value="1"/>
</dbReference>
<comment type="caution">
    <text evidence="2">The sequence shown here is derived from an EMBL/GenBank/DDBJ whole genome shotgun (WGS) entry which is preliminary data.</text>
</comment>
<proteinExistence type="predicted"/>
<keyword evidence="3" id="KW-1185">Reference proteome</keyword>
<dbReference type="EMBL" id="MSYM01000011">
    <property type="protein sequence ID" value="OLP06907.1"/>
    <property type="molecule type" value="Genomic_DNA"/>
</dbReference>
<dbReference type="AlphaFoldDB" id="A0A1Q8YFX9"/>
<feature type="domain" description="Putative regulatory protein FmdB zinc ribbon" evidence="1">
    <location>
        <begin position="1"/>
        <end position="40"/>
    </location>
</feature>
<reference evidence="2 3" key="1">
    <citation type="submission" date="2017-01" db="EMBL/GenBank/DDBJ databases">
        <title>Genome sequence of Rhodoferax antarcticus ANT.BR, a psychrophilic purple nonsulfur bacterium from an Antarctic microbial mat.</title>
        <authorList>
            <person name="Baker J."/>
            <person name="Riester C."/>
            <person name="Skinner B."/>
            <person name="Newell A."/>
            <person name="Swingley W."/>
            <person name="Madigan M."/>
            <person name="Jung D."/>
            <person name="Asao M."/>
            <person name="Chen M."/>
            <person name="Loughlin P."/>
            <person name="Pan H."/>
            <person name="Lin S."/>
            <person name="Li N."/>
            <person name="Shaw J."/>
            <person name="Prado M."/>
            <person name="Sherman C."/>
            <person name="Li X."/>
            <person name="Tang J."/>
            <person name="Blankenship R."/>
            <person name="Zhao T."/>
            <person name="Touchman J."/>
            <person name="Sattley M."/>
        </authorList>
    </citation>
    <scope>NUCLEOTIDE SEQUENCE [LARGE SCALE GENOMIC DNA]</scope>
    <source>
        <strain evidence="2 3">ANT.BR</strain>
    </source>
</reference>
<dbReference type="InterPro" id="IPR013429">
    <property type="entry name" value="Regulatory_FmdB_Zinc_ribbon"/>
</dbReference>
<dbReference type="Proteomes" id="UP000185911">
    <property type="component" value="Unassembled WGS sequence"/>
</dbReference>
<gene>
    <name evidence="2" type="ORF">BLL52_1653</name>
</gene>
<evidence type="ECO:0000313" key="3">
    <source>
        <dbReference type="Proteomes" id="UP000185911"/>
    </source>
</evidence>
<protein>
    <submittedName>
        <fullName evidence="2">Putative regulatory protein, FmdB family</fullName>
    </submittedName>
</protein>
<evidence type="ECO:0000313" key="2">
    <source>
        <dbReference type="EMBL" id="OLP06907.1"/>
    </source>
</evidence>
<dbReference type="NCBIfam" id="TIGR02605">
    <property type="entry name" value="CxxC_CxxC_SSSS"/>
    <property type="match status" value="1"/>
</dbReference>
<accession>A0A1Q8YFX9</accession>